<dbReference type="SUPFAM" id="SSF55874">
    <property type="entry name" value="ATPase domain of HSP90 chaperone/DNA topoisomerase II/histidine kinase"/>
    <property type="match status" value="1"/>
</dbReference>
<dbReference type="EMBL" id="CP001344">
    <property type="protein sequence ID" value="ACL45039.1"/>
    <property type="molecule type" value="Genomic_DNA"/>
</dbReference>
<evidence type="ECO:0000259" key="1">
    <source>
        <dbReference type="Pfam" id="PF13581"/>
    </source>
</evidence>
<evidence type="ECO:0000313" key="2">
    <source>
        <dbReference type="EMBL" id="ACL45039.1"/>
    </source>
</evidence>
<dbReference type="Pfam" id="PF13581">
    <property type="entry name" value="HATPase_c_2"/>
    <property type="match status" value="1"/>
</dbReference>
<keyword evidence="2" id="KW-0723">Serine/threonine-protein kinase</keyword>
<sequence length="152" mass="17410">MDINPVVQVTSLQIESNLDDIPTVLSWYDQFNRSPVPHPVWVEGQTALIEGLTNAIRHAHADLPVTTPVEICVKVSSQFLQIQIWDVGAAFDLNLAWQTLTQEMSSDSFDPLNREAHWGNIFLLRLQEEYGWSITYQRQGDDRNCLVMTREL</sequence>
<organism evidence="2">
    <name type="scientific">Cyanothece sp. (strain PCC 7425 / ATCC 29141)</name>
    <dbReference type="NCBI Taxonomy" id="395961"/>
    <lineage>
        <taxon>Bacteria</taxon>
        <taxon>Bacillati</taxon>
        <taxon>Cyanobacteriota</taxon>
        <taxon>Cyanophyceae</taxon>
        <taxon>Gomontiellales</taxon>
        <taxon>Cyanothecaceae</taxon>
        <taxon>Cyanothece</taxon>
    </lineage>
</organism>
<dbReference type="AlphaFoldDB" id="B8HJT6"/>
<dbReference type="InterPro" id="IPR036890">
    <property type="entry name" value="HATPase_C_sf"/>
</dbReference>
<dbReference type="CDD" id="cd16936">
    <property type="entry name" value="HATPase_RsbW-like"/>
    <property type="match status" value="1"/>
</dbReference>
<dbReference type="KEGG" id="cyn:Cyan7425_2692"/>
<dbReference type="GO" id="GO:0004674">
    <property type="term" value="F:protein serine/threonine kinase activity"/>
    <property type="evidence" value="ECO:0007669"/>
    <property type="project" value="UniProtKB-KW"/>
</dbReference>
<reference evidence="2" key="1">
    <citation type="submission" date="2009-01" db="EMBL/GenBank/DDBJ databases">
        <title>Complete sequence of chromosome Cyanothece sp. PCC 7425.</title>
        <authorList>
            <consortium name="US DOE Joint Genome Institute"/>
            <person name="Lucas S."/>
            <person name="Copeland A."/>
            <person name="Lapidus A."/>
            <person name="Glavina del Rio T."/>
            <person name="Dalin E."/>
            <person name="Tice H."/>
            <person name="Bruce D."/>
            <person name="Goodwin L."/>
            <person name="Pitluck S."/>
            <person name="Sims D."/>
            <person name="Meineke L."/>
            <person name="Brettin T."/>
            <person name="Detter J.C."/>
            <person name="Han C."/>
            <person name="Larimer F."/>
            <person name="Land M."/>
            <person name="Hauser L."/>
            <person name="Kyrpides N."/>
            <person name="Ovchinnikova G."/>
            <person name="Liberton M."/>
            <person name="Stoeckel J."/>
            <person name="Banerjee A."/>
            <person name="Singh A."/>
            <person name="Page L."/>
            <person name="Sato H."/>
            <person name="Zhao L."/>
            <person name="Sherman L."/>
            <person name="Pakrasi H."/>
            <person name="Richardson P."/>
        </authorList>
    </citation>
    <scope>NUCLEOTIDE SEQUENCE</scope>
    <source>
        <strain evidence="2">PCC 7425</strain>
    </source>
</reference>
<dbReference type="eggNOG" id="COG2172">
    <property type="taxonomic scope" value="Bacteria"/>
</dbReference>
<protein>
    <submittedName>
        <fullName evidence="2">Putative anti-sigma regulatory factor, serine/threonine protein kinase</fullName>
    </submittedName>
</protein>
<dbReference type="OrthoDB" id="424943at2"/>
<gene>
    <name evidence="2" type="ordered locus">Cyan7425_2692</name>
</gene>
<keyword evidence="2" id="KW-0808">Transferase</keyword>
<name>B8HJT6_CYAP4</name>
<dbReference type="Gene3D" id="3.30.565.10">
    <property type="entry name" value="Histidine kinase-like ATPase, C-terminal domain"/>
    <property type="match status" value="1"/>
</dbReference>
<keyword evidence="2" id="KW-0418">Kinase</keyword>
<feature type="domain" description="Histidine kinase/HSP90-like ATPase" evidence="1">
    <location>
        <begin position="15"/>
        <end position="149"/>
    </location>
</feature>
<dbReference type="STRING" id="395961.Cyan7425_2692"/>
<dbReference type="HOGENOM" id="CLU_090336_16_1_3"/>
<dbReference type="InterPro" id="IPR003594">
    <property type="entry name" value="HATPase_dom"/>
</dbReference>
<proteinExistence type="predicted"/>
<accession>B8HJT6</accession>